<dbReference type="Gene3D" id="3.30.1360.100">
    <property type="entry name" value="General secretion pathway protein M, EpsM"/>
    <property type="match status" value="1"/>
</dbReference>
<dbReference type="RefSeq" id="WP_087107711.1">
    <property type="nucleotide sequence ID" value="NZ_CBCSCN010000001.1"/>
</dbReference>
<evidence type="ECO:0000256" key="1">
    <source>
        <dbReference type="ARBA" id="ARBA00004377"/>
    </source>
</evidence>
<dbReference type="OrthoDB" id="6624834at2"/>
<dbReference type="SUPFAM" id="SSF103054">
    <property type="entry name" value="General secretion pathway protein M, EpsM"/>
    <property type="match status" value="1"/>
</dbReference>
<reference evidence="12 13" key="1">
    <citation type="submission" date="2017-03" db="EMBL/GenBank/DDBJ databases">
        <authorList>
            <person name="Afonso C.L."/>
            <person name="Miller P.J."/>
            <person name="Scott M.A."/>
            <person name="Spackman E."/>
            <person name="Goraichik I."/>
            <person name="Dimitrov K.M."/>
            <person name="Suarez D.L."/>
            <person name="Swayne D.E."/>
        </authorList>
    </citation>
    <scope>NUCLEOTIDE SEQUENCE [LARGE SCALE GENOMIC DNA]</scope>
    <source>
        <strain evidence="12">SB41UT1</strain>
    </source>
</reference>
<dbReference type="GO" id="GO:0015627">
    <property type="term" value="C:type II protein secretion system complex"/>
    <property type="evidence" value="ECO:0007669"/>
    <property type="project" value="InterPro"/>
</dbReference>
<sequence length="177" mass="19829">MSSNVASRLQEWRSRGLQYWNTLSEREKHLCVLLGPVITIWIIWMGIIQPIKAQRAQLEEQVGNSQQMLARVETMATQISELKASGQVSGNSVPKGSHQPLNRVVNQSAGQHKLVIKSLRSSGNGVQVTLADAPFTRVMVWLDSLEKEYQVTADRVQLEKAQQSGVVSIKRLELTRL</sequence>
<evidence type="ECO:0000256" key="6">
    <source>
        <dbReference type="ARBA" id="ARBA00022692"/>
    </source>
</evidence>
<proteinExistence type="inferred from homology"/>
<evidence type="ECO:0000313" key="12">
    <source>
        <dbReference type="EMBL" id="SMA39976.1"/>
    </source>
</evidence>
<keyword evidence="13" id="KW-1185">Reference proteome</keyword>
<keyword evidence="7 10" id="KW-0653">Protein transport</keyword>
<evidence type="ECO:0000256" key="5">
    <source>
        <dbReference type="ARBA" id="ARBA00022519"/>
    </source>
</evidence>
<dbReference type="InterPro" id="IPR023229">
    <property type="entry name" value="T2SS_M_periplasmic_sf"/>
</dbReference>
<comment type="subcellular location">
    <subcellularLocation>
        <location evidence="1">Cell inner membrane</location>
        <topology evidence="1">Single-pass membrane protein</topology>
    </subcellularLocation>
</comment>
<keyword evidence="5 10" id="KW-0997">Cell inner membrane</keyword>
<organism evidence="12 13">
    <name type="scientific">Parendozoicomonas haliclonae</name>
    <dbReference type="NCBI Taxonomy" id="1960125"/>
    <lineage>
        <taxon>Bacteria</taxon>
        <taxon>Pseudomonadati</taxon>
        <taxon>Pseudomonadota</taxon>
        <taxon>Gammaproteobacteria</taxon>
        <taxon>Oceanospirillales</taxon>
        <taxon>Endozoicomonadaceae</taxon>
        <taxon>Parendozoicomonas</taxon>
    </lineage>
</organism>
<evidence type="ECO:0000256" key="3">
    <source>
        <dbReference type="ARBA" id="ARBA00022448"/>
    </source>
</evidence>
<comment type="function">
    <text evidence="10">Inner membrane component of the type II secretion system required for the energy-dependent secretion of extracellular factors such as proteases and toxins from the periplasm.</text>
</comment>
<dbReference type="InterPro" id="IPR007690">
    <property type="entry name" value="T2SS_GspM"/>
</dbReference>
<dbReference type="AlphaFoldDB" id="A0A1X7AGZ1"/>
<dbReference type="Proteomes" id="UP000196573">
    <property type="component" value="Unassembled WGS sequence"/>
</dbReference>
<keyword evidence="6 11" id="KW-0812">Transmembrane</keyword>
<evidence type="ECO:0000256" key="2">
    <source>
        <dbReference type="ARBA" id="ARBA00010637"/>
    </source>
</evidence>
<feature type="transmembrane region" description="Helical" evidence="11">
    <location>
        <begin position="30"/>
        <end position="48"/>
    </location>
</feature>
<evidence type="ECO:0000256" key="4">
    <source>
        <dbReference type="ARBA" id="ARBA00022475"/>
    </source>
</evidence>
<keyword evidence="4 10" id="KW-1003">Cell membrane</keyword>
<evidence type="ECO:0000256" key="9">
    <source>
        <dbReference type="ARBA" id="ARBA00023136"/>
    </source>
</evidence>
<protein>
    <recommendedName>
        <fullName evidence="10">Type II secretion system protein M</fullName>
        <shortName evidence="10">T2SS protein M</shortName>
    </recommendedName>
    <alternativeName>
        <fullName evidence="10">General secretion pathway protein M</fullName>
    </alternativeName>
</protein>
<dbReference type="GO" id="GO:0015628">
    <property type="term" value="P:protein secretion by the type II secretion system"/>
    <property type="evidence" value="ECO:0007669"/>
    <property type="project" value="InterPro"/>
</dbReference>
<comment type="similarity">
    <text evidence="2 10">Belongs to the GSP M family.</text>
</comment>
<evidence type="ECO:0000256" key="10">
    <source>
        <dbReference type="PIRNR" id="PIRNR006291"/>
    </source>
</evidence>
<dbReference type="EMBL" id="FWPT01000002">
    <property type="protein sequence ID" value="SMA39976.1"/>
    <property type="molecule type" value="Genomic_DNA"/>
</dbReference>
<accession>A0A1X7AGZ1</accession>
<keyword evidence="3 10" id="KW-0813">Transport</keyword>
<evidence type="ECO:0000256" key="11">
    <source>
        <dbReference type="SAM" id="Phobius"/>
    </source>
</evidence>
<dbReference type="Pfam" id="PF04612">
    <property type="entry name" value="T2SSM"/>
    <property type="match status" value="1"/>
</dbReference>
<keyword evidence="8 11" id="KW-1133">Transmembrane helix</keyword>
<name>A0A1X7AGZ1_9GAMM</name>
<dbReference type="PIRSF" id="PIRSF006291">
    <property type="entry name" value="GspM"/>
    <property type="match status" value="1"/>
</dbReference>
<keyword evidence="9 10" id="KW-0472">Membrane</keyword>
<gene>
    <name evidence="12" type="primary">epsM_2</name>
    <name evidence="12" type="ORF">EHSB41UT_01117</name>
</gene>
<dbReference type="GO" id="GO:0005886">
    <property type="term" value="C:plasma membrane"/>
    <property type="evidence" value="ECO:0007669"/>
    <property type="project" value="UniProtKB-SubCell"/>
</dbReference>
<evidence type="ECO:0000256" key="8">
    <source>
        <dbReference type="ARBA" id="ARBA00022989"/>
    </source>
</evidence>
<evidence type="ECO:0000313" key="13">
    <source>
        <dbReference type="Proteomes" id="UP000196573"/>
    </source>
</evidence>
<evidence type="ECO:0000256" key="7">
    <source>
        <dbReference type="ARBA" id="ARBA00022927"/>
    </source>
</evidence>